<dbReference type="PANTHER" id="PTHR43441:SF11">
    <property type="entry name" value="RIBOSOMAL-PROTEIN-SERINE ACETYLTRANSFERASE"/>
    <property type="match status" value="1"/>
</dbReference>
<proteinExistence type="predicted"/>
<dbReference type="Proteomes" id="UP000019489">
    <property type="component" value="Unassembled WGS sequence"/>
</dbReference>
<dbReference type="PANTHER" id="PTHR43441">
    <property type="entry name" value="RIBOSOMAL-PROTEIN-SERINE ACETYLTRANSFERASE"/>
    <property type="match status" value="1"/>
</dbReference>
<sequence>MVDVILRPLRPGELAEARMGESDFDDFGPRPGYSQPPSCRVDDNGSLAVVAEGQVVGGVGWRWNQWGPNAASRCPMIGIYLRPSARGYGVGTEAQRLVVDLLFRHTAANRVEAHTDVDNLGERRALEKIGMRAEGITRGAQWRDGTYHDGWLYAILRAEWQSRAVSAG</sequence>
<dbReference type="Pfam" id="PF13302">
    <property type="entry name" value="Acetyltransf_3"/>
    <property type="match status" value="1"/>
</dbReference>
<dbReference type="SUPFAM" id="SSF55729">
    <property type="entry name" value="Acyl-CoA N-acyltransferases (Nat)"/>
    <property type="match status" value="1"/>
</dbReference>
<dbReference type="PROSITE" id="PS51186">
    <property type="entry name" value="GNAT"/>
    <property type="match status" value="1"/>
</dbReference>
<dbReference type="EMBL" id="AWSA01000028">
    <property type="protein sequence ID" value="EWT01061.1"/>
    <property type="molecule type" value="Genomic_DNA"/>
</dbReference>
<dbReference type="AlphaFoldDB" id="W9G4L6"/>
<protein>
    <submittedName>
        <fullName evidence="2">Alanine acetyltransferase</fullName>
    </submittedName>
</protein>
<dbReference type="GO" id="GO:0005737">
    <property type="term" value="C:cytoplasm"/>
    <property type="evidence" value="ECO:0007669"/>
    <property type="project" value="TreeGrafter"/>
</dbReference>
<dbReference type="GO" id="GO:1990189">
    <property type="term" value="F:protein N-terminal-serine acetyltransferase activity"/>
    <property type="evidence" value="ECO:0007669"/>
    <property type="project" value="TreeGrafter"/>
</dbReference>
<dbReference type="InterPro" id="IPR051908">
    <property type="entry name" value="Ribosomal_N-acetyltransferase"/>
</dbReference>
<dbReference type="GO" id="GO:0008999">
    <property type="term" value="F:protein-N-terminal-alanine acetyltransferase activity"/>
    <property type="evidence" value="ECO:0007669"/>
    <property type="project" value="TreeGrafter"/>
</dbReference>
<feature type="domain" description="N-acetyltransferase" evidence="1">
    <location>
        <begin position="4"/>
        <end position="159"/>
    </location>
</feature>
<accession>W9G4L6</accession>
<dbReference type="STRING" id="1386089.N865_11625"/>
<dbReference type="InterPro" id="IPR016181">
    <property type="entry name" value="Acyl_CoA_acyltransferase"/>
</dbReference>
<dbReference type="RefSeq" id="WP_051510556.1">
    <property type="nucleotide sequence ID" value="NZ_AWSA01000028.1"/>
</dbReference>
<dbReference type="InterPro" id="IPR000182">
    <property type="entry name" value="GNAT_dom"/>
</dbReference>
<dbReference type="eggNOG" id="COG1670">
    <property type="taxonomic scope" value="Bacteria"/>
</dbReference>
<keyword evidence="3" id="KW-1185">Reference proteome</keyword>
<gene>
    <name evidence="2" type="ORF">N865_11625</name>
</gene>
<reference evidence="2 3" key="1">
    <citation type="submission" date="2013-08" db="EMBL/GenBank/DDBJ databases">
        <title>Intrasporangium oryzae NRRL B-24470.</title>
        <authorList>
            <person name="Liu H."/>
            <person name="Wang G."/>
        </authorList>
    </citation>
    <scope>NUCLEOTIDE SEQUENCE [LARGE SCALE GENOMIC DNA]</scope>
    <source>
        <strain evidence="2 3">NRRL B-24470</strain>
    </source>
</reference>
<name>W9G4L6_9MICO</name>
<dbReference type="OrthoDB" id="9814648at2"/>
<evidence type="ECO:0000313" key="2">
    <source>
        <dbReference type="EMBL" id="EWT01061.1"/>
    </source>
</evidence>
<comment type="caution">
    <text evidence="2">The sequence shown here is derived from an EMBL/GenBank/DDBJ whole genome shotgun (WGS) entry which is preliminary data.</text>
</comment>
<organism evidence="2 3">
    <name type="scientific">Intrasporangium oryzae NRRL B-24470</name>
    <dbReference type="NCBI Taxonomy" id="1386089"/>
    <lineage>
        <taxon>Bacteria</taxon>
        <taxon>Bacillati</taxon>
        <taxon>Actinomycetota</taxon>
        <taxon>Actinomycetes</taxon>
        <taxon>Micrococcales</taxon>
        <taxon>Intrasporangiaceae</taxon>
        <taxon>Intrasporangium</taxon>
    </lineage>
</organism>
<dbReference type="Gene3D" id="3.40.630.30">
    <property type="match status" value="1"/>
</dbReference>
<keyword evidence="2" id="KW-0808">Transferase</keyword>
<evidence type="ECO:0000313" key="3">
    <source>
        <dbReference type="Proteomes" id="UP000019489"/>
    </source>
</evidence>
<evidence type="ECO:0000259" key="1">
    <source>
        <dbReference type="PROSITE" id="PS51186"/>
    </source>
</evidence>